<reference evidence="1 2" key="1">
    <citation type="submission" date="2019-09" db="EMBL/GenBank/DDBJ databases">
        <authorList>
            <person name="Chandra G."/>
            <person name="Truman W A."/>
        </authorList>
    </citation>
    <scope>NUCLEOTIDE SEQUENCE [LARGE SCALE GENOMIC DNA]</scope>
    <source>
        <strain evidence="1">PS925</strain>
    </source>
</reference>
<evidence type="ECO:0000313" key="1">
    <source>
        <dbReference type="EMBL" id="VVQ03468.1"/>
    </source>
</evidence>
<dbReference type="EMBL" id="CABVJG010000007">
    <property type="protein sequence ID" value="VVQ03468.1"/>
    <property type="molecule type" value="Genomic_DNA"/>
</dbReference>
<gene>
    <name evidence="1" type="ORF">PS925_02539</name>
</gene>
<name>A0A5E7U0N3_PSEFL</name>
<sequence>MTQLAIQICDSEDQAKTQADFYHQAGCKVEPIFSVRTVSVIAPSGDIEVFGDQDGDDRVWVVQVYK</sequence>
<protein>
    <submittedName>
        <fullName evidence="1">Uncharacterized protein</fullName>
    </submittedName>
</protein>
<dbReference type="Proteomes" id="UP000412311">
    <property type="component" value="Unassembled WGS sequence"/>
</dbReference>
<accession>A0A5E7U0N3</accession>
<organism evidence="1 2">
    <name type="scientific">Pseudomonas fluorescens</name>
    <dbReference type="NCBI Taxonomy" id="294"/>
    <lineage>
        <taxon>Bacteria</taxon>
        <taxon>Pseudomonadati</taxon>
        <taxon>Pseudomonadota</taxon>
        <taxon>Gammaproteobacteria</taxon>
        <taxon>Pseudomonadales</taxon>
        <taxon>Pseudomonadaceae</taxon>
        <taxon>Pseudomonas</taxon>
    </lineage>
</organism>
<evidence type="ECO:0000313" key="2">
    <source>
        <dbReference type="Proteomes" id="UP000412311"/>
    </source>
</evidence>
<dbReference type="AlphaFoldDB" id="A0A5E7U0N3"/>
<proteinExistence type="predicted"/>